<dbReference type="Proteomes" id="UP000076858">
    <property type="component" value="Unassembled WGS sequence"/>
</dbReference>
<comment type="caution">
    <text evidence="1">The sequence shown here is derived from an EMBL/GenBank/DDBJ whole genome shotgun (WGS) entry which is preliminary data.</text>
</comment>
<keyword evidence="2" id="KW-1185">Reference proteome</keyword>
<dbReference type="EMBL" id="LRGB01016609">
    <property type="protein sequence ID" value="KZR98558.1"/>
    <property type="molecule type" value="Genomic_DNA"/>
</dbReference>
<accession>A0A0N8DU33</accession>
<name>A0A0N8DU33_9CRUS</name>
<protein>
    <submittedName>
        <fullName evidence="1">Uncharacterized protein</fullName>
    </submittedName>
</protein>
<gene>
    <name evidence="1" type="ORF">APZ42_005959</name>
</gene>
<sequence>MYSLEGNIQKNECNVALKTSKFNKMINMTTYNTYIQQFVQRRIQMPHHTICTKTGYARYGRVMSSASSKII</sequence>
<evidence type="ECO:0000313" key="1">
    <source>
        <dbReference type="EMBL" id="KZR98558.1"/>
    </source>
</evidence>
<organism evidence="1 2">
    <name type="scientific">Daphnia magna</name>
    <dbReference type="NCBI Taxonomy" id="35525"/>
    <lineage>
        <taxon>Eukaryota</taxon>
        <taxon>Metazoa</taxon>
        <taxon>Ecdysozoa</taxon>
        <taxon>Arthropoda</taxon>
        <taxon>Crustacea</taxon>
        <taxon>Branchiopoda</taxon>
        <taxon>Diplostraca</taxon>
        <taxon>Cladocera</taxon>
        <taxon>Anomopoda</taxon>
        <taxon>Daphniidae</taxon>
        <taxon>Daphnia</taxon>
    </lineage>
</organism>
<evidence type="ECO:0000313" key="2">
    <source>
        <dbReference type="Proteomes" id="UP000076858"/>
    </source>
</evidence>
<reference evidence="1 2" key="1">
    <citation type="submission" date="2016-03" db="EMBL/GenBank/DDBJ databases">
        <title>EvidentialGene: Evidence-directed Construction of Genes on Genomes.</title>
        <authorList>
            <person name="Gilbert D.G."/>
            <person name="Choi J.-H."/>
            <person name="Mockaitis K."/>
            <person name="Colbourne J."/>
            <person name="Pfrender M."/>
        </authorList>
    </citation>
    <scope>NUCLEOTIDE SEQUENCE [LARGE SCALE GENOMIC DNA]</scope>
    <source>
        <strain evidence="1 2">Xinb3</strain>
        <tissue evidence="1">Complete organism</tissue>
    </source>
</reference>
<dbReference type="AlphaFoldDB" id="A0A0N8DU33"/>
<proteinExistence type="predicted"/>